<evidence type="ECO:0000313" key="3">
    <source>
        <dbReference type="Proteomes" id="UP001432027"/>
    </source>
</evidence>
<protein>
    <recommendedName>
        <fullName evidence="1">Calcineurin-like phosphoesterase domain-containing protein</fullName>
    </recommendedName>
</protein>
<keyword evidence="3" id="KW-1185">Reference proteome</keyword>
<feature type="domain" description="Calcineurin-like phosphoesterase" evidence="1">
    <location>
        <begin position="34"/>
        <end position="105"/>
    </location>
</feature>
<gene>
    <name evidence="2" type="ORF">PENTCL1PPCAC_8315</name>
</gene>
<name>A0AAV5STX4_9BILA</name>
<feature type="non-terminal residue" evidence="2">
    <location>
        <position position="113"/>
    </location>
</feature>
<dbReference type="SUPFAM" id="SSF56300">
    <property type="entry name" value="Metallo-dependent phosphatases"/>
    <property type="match status" value="1"/>
</dbReference>
<evidence type="ECO:0000313" key="2">
    <source>
        <dbReference type="EMBL" id="GMS86140.1"/>
    </source>
</evidence>
<proteinExistence type="predicted"/>
<dbReference type="AlphaFoldDB" id="A0AAV5STX4"/>
<dbReference type="PANTHER" id="PTHR11668">
    <property type="entry name" value="SERINE/THREONINE PROTEIN PHOSPHATASE"/>
    <property type="match status" value="1"/>
</dbReference>
<sequence>QSKLTYNDHVDVLVGVKSVLELESAQVKCGVETAFFGDLHGQFPDLVKWLIMFSTEEYPAWINYRLVFMGYYVDRGKHSLKVIHTLFLLKILYPKNIFLLRGKHETKGINGAK</sequence>
<feature type="non-terminal residue" evidence="2">
    <location>
        <position position="1"/>
    </location>
</feature>
<organism evidence="2 3">
    <name type="scientific">Pristionchus entomophagus</name>
    <dbReference type="NCBI Taxonomy" id="358040"/>
    <lineage>
        <taxon>Eukaryota</taxon>
        <taxon>Metazoa</taxon>
        <taxon>Ecdysozoa</taxon>
        <taxon>Nematoda</taxon>
        <taxon>Chromadorea</taxon>
        <taxon>Rhabditida</taxon>
        <taxon>Rhabditina</taxon>
        <taxon>Diplogasteromorpha</taxon>
        <taxon>Diplogasteroidea</taxon>
        <taxon>Neodiplogasteridae</taxon>
        <taxon>Pristionchus</taxon>
    </lineage>
</organism>
<dbReference type="InterPro" id="IPR029052">
    <property type="entry name" value="Metallo-depent_PP-like"/>
</dbReference>
<accession>A0AAV5STX4</accession>
<dbReference type="GO" id="GO:0005737">
    <property type="term" value="C:cytoplasm"/>
    <property type="evidence" value="ECO:0007669"/>
    <property type="project" value="TreeGrafter"/>
</dbReference>
<dbReference type="InterPro" id="IPR004843">
    <property type="entry name" value="Calcineurin-like_PHP"/>
</dbReference>
<comment type="caution">
    <text evidence="2">The sequence shown here is derived from an EMBL/GenBank/DDBJ whole genome shotgun (WGS) entry which is preliminary data.</text>
</comment>
<evidence type="ECO:0000259" key="1">
    <source>
        <dbReference type="Pfam" id="PF00149"/>
    </source>
</evidence>
<dbReference type="EMBL" id="BTSX01000002">
    <property type="protein sequence ID" value="GMS86140.1"/>
    <property type="molecule type" value="Genomic_DNA"/>
</dbReference>
<dbReference type="InterPro" id="IPR050341">
    <property type="entry name" value="PP1_catalytic_subunit"/>
</dbReference>
<dbReference type="GO" id="GO:0004722">
    <property type="term" value="F:protein serine/threonine phosphatase activity"/>
    <property type="evidence" value="ECO:0007669"/>
    <property type="project" value="TreeGrafter"/>
</dbReference>
<dbReference type="Proteomes" id="UP001432027">
    <property type="component" value="Unassembled WGS sequence"/>
</dbReference>
<dbReference type="GO" id="GO:0005634">
    <property type="term" value="C:nucleus"/>
    <property type="evidence" value="ECO:0007669"/>
    <property type="project" value="TreeGrafter"/>
</dbReference>
<reference evidence="2" key="1">
    <citation type="submission" date="2023-10" db="EMBL/GenBank/DDBJ databases">
        <title>Genome assembly of Pristionchus species.</title>
        <authorList>
            <person name="Yoshida K."/>
            <person name="Sommer R.J."/>
        </authorList>
    </citation>
    <scope>NUCLEOTIDE SEQUENCE</scope>
    <source>
        <strain evidence="2">RS0144</strain>
    </source>
</reference>
<dbReference type="PRINTS" id="PR00114">
    <property type="entry name" value="STPHPHTASE"/>
</dbReference>
<dbReference type="PANTHER" id="PTHR11668:SF491">
    <property type="entry name" value="SERINE_THREONINE-PROTEIN PHOSPHATASE"/>
    <property type="match status" value="1"/>
</dbReference>
<dbReference type="Gene3D" id="3.60.21.10">
    <property type="match status" value="1"/>
</dbReference>
<dbReference type="Pfam" id="PF00149">
    <property type="entry name" value="Metallophos"/>
    <property type="match status" value="1"/>
</dbReference>
<dbReference type="InterPro" id="IPR006186">
    <property type="entry name" value="Ser/Thr-sp_prot-phosphatase"/>
</dbReference>